<protein>
    <recommendedName>
        <fullName evidence="5">Transposase</fullName>
    </recommendedName>
</protein>
<evidence type="ECO:0000256" key="1">
    <source>
        <dbReference type="SAM" id="Coils"/>
    </source>
</evidence>
<proteinExistence type="predicted"/>
<keyword evidence="1" id="KW-0175">Coiled coil</keyword>
<keyword evidence="4" id="KW-1185">Reference proteome</keyword>
<dbReference type="RefSeq" id="WP_205681951.1">
    <property type="nucleotide sequence ID" value="NZ_CP070968.1"/>
</dbReference>
<evidence type="ECO:0000256" key="2">
    <source>
        <dbReference type="SAM" id="MobiDB-lite"/>
    </source>
</evidence>
<dbReference type="Proteomes" id="UP000662957">
    <property type="component" value="Chromosome"/>
</dbReference>
<reference evidence="3 4" key="1">
    <citation type="submission" date="2021-02" db="EMBL/GenBank/DDBJ databases">
        <title>Brevundimonas sp. CS1 genome sequence.</title>
        <authorList>
            <person name="Lee K."/>
            <person name="Choi Y.-J."/>
            <person name="Son H.-R."/>
        </authorList>
    </citation>
    <scope>NUCLEOTIDE SEQUENCE [LARGE SCALE GENOMIC DNA]</scope>
    <source>
        <strain evidence="3 4">CS1</strain>
    </source>
</reference>
<gene>
    <name evidence="3" type="ORF">JX001_01070</name>
</gene>
<evidence type="ECO:0000313" key="4">
    <source>
        <dbReference type="Proteomes" id="UP000662957"/>
    </source>
</evidence>
<evidence type="ECO:0000313" key="3">
    <source>
        <dbReference type="EMBL" id="QSF54458.1"/>
    </source>
</evidence>
<organism evidence="3 4">
    <name type="scientific">Brevundimonas fontaquae</name>
    <dbReference type="NCBI Taxonomy" id="2813778"/>
    <lineage>
        <taxon>Bacteria</taxon>
        <taxon>Pseudomonadati</taxon>
        <taxon>Pseudomonadota</taxon>
        <taxon>Alphaproteobacteria</taxon>
        <taxon>Caulobacterales</taxon>
        <taxon>Caulobacteraceae</taxon>
        <taxon>Brevundimonas</taxon>
    </lineage>
</organism>
<feature type="compositionally biased region" description="Polar residues" evidence="2">
    <location>
        <begin position="19"/>
        <end position="32"/>
    </location>
</feature>
<feature type="coiled-coil region" evidence="1">
    <location>
        <begin position="71"/>
        <end position="98"/>
    </location>
</feature>
<dbReference type="EMBL" id="CP070968">
    <property type="protein sequence ID" value="QSF54458.1"/>
    <property type="molecule type" value="Genomic_DNA"/>
</dbReference>
<feature type="region of interest" description="Disordered" evidence="2">
    <location>
        <begin position="1"/>
        <end position="40"/>
    </location>
</feature>
<name>A0ABX7LNQ8_9CAUL</name>
<sequence>MPSPLRQARGPSRYEPGLQTGSVRYQPASQLTGGPDSEAARACPREVIARGLAIDVGKIGKAEPANPRTPFKAKAAKIEKLQAALAELDERRHTVMADFDEQRAAFVANRTG</sequence>
<evidence type="ECO:0008006" key="5">
    <source>
        <dbReference type="Google" id="ProtNLM"/>
    </source>
</evidence>
<accession>A0ABX7LNQ8</accession>